<reference evidence="3 4" key="1">
    <citation type="submission" date="2018-08" db="EMBL/GenBank/DDBJ databases">
        <title>Draft genome of the lignicolous fungus Coniochaeta pulveracea.</title>
        <authorList>
            <person name="Borstlap C.J."/>
            <person name="De Witt R.N."/>
            <person name="Botha A."/>
            <person name="Volschenk H."/>
        </authorList>
    </citation>
    <scope>NUCLEOTIDE SEQUENCE [LARGE SCALE GENOMIC DNA]</scope>
    <source>
        <strain evidence="3 4">CAB683</strain>
    </source>
</reference>
<dbReference type="CDD" id="cd07247">
    <property type="entry name" value="SgaA_N_like"/>
    <property type="match status" value="1"/>
</dbReference>
<dbReference type="EMBL" id="QVQW01000030">
    <property type="protein sequence ID" value="RKU44465.1"/>
    <property type="molecule type" value="Genomic_DNA"/>
</dbReference>
<evidence type="ECO:0000256" key="1">
    <source>
        <dbReference type="SAM" id="MobiDB-lite"/>
    </source>
</evidence>
<protein>
    <recommendedName>
        <fullName evidence="2">VOC domain-containing protein</fullName>
    </recommendedName>
</protein>
<feature type="region of interest" description="Disordered" evidence="1">
    <location>
        <begin position="358"/>
        <end position="398"/>
    </location>
</feature>
<keyword evidence="4" id="KW-1185">Reference proteome</keyword>
<evidence type="ECO:0000313" key="3">
    <source>
        <dbReference type="EMBL" id="RKU44465.1"/>
    </source>
</evidence>
<dbReference type="InterPro" id="IPR029068">
    <property type="entry name" value="Glyas_Bleomycin-R_OHBP_Dase"/>
</dbReference>
<evidence type="ECO:0000313" key="4">
    <source>
        <dbReference type="Proteomes" id="UP000275385"/>
    </source>
</evidence>
<sequence>MQPPTAASPQKDKENQVPGTKQNAQKRSLDGSTTTTVAAAAVTTRGQCRLLSLPAEIRHMIVGYLANDPVRRYGSGVDEIYSHATRTWFILPQRLLHKKFGMTIKAAGLKYPVYIHQPVDISLLLVCRQFYHDAVAVLFREQEIHIEVGDHKVLTRFSRNVMSTLPPSLRGGTVRLHLHVRFADRCKSHKPQATHINQSVHAAIRGINQLALDLPKTPLASLKISWFESSPLFDWADRKRILSTLRKLRPCQIEVGALEHNHHSQSREPTDLRGIEGPPFDVDYLQTLVIRRYLPVLAPEKKYAQALAAKEEEDVEMELTKPPAPFAFTQISVSSFDRAEAFYTHVFGWRFLGEPTPAAVPRPPLQPRLSSSSATSDDNETDHTGAKKVAPPIAPPPDHRVNYFTAGDGGGAVQGGLFKFSDTARSVNKSGGAMEGRVPSVIHYLAVEDVAATLSKVVKAGGKTVGEPWKERVEMARFALFEDTEGNVFGLIQYLM</sequence>
<dbReference type="OrthoDB" id="447346at2759"/>
<organism evidence="3 4">
    <name type="scientific">Coniochaeta pulveracea</name>
    <dbReference type="NCBI Taxonomy" id="177199"/>
    <lineage>
        <taxon>Eukaryota</taxon>
        <taxon>Fungi</taxon>
        <taxon>Dikarya</taxon>
        <taxon>Ascomycota</taxon>
        <taxon>Pezizomycotina</taxon>
        <taxon>Sordariomycetes</taxon>
        <taxon>Sordariomycetidae</taxon>
        <taxon>Coniochaetales</taxon>
        <taxon>Coniochaetaceae</taxon>
        <taxon>Coniochaeta</taxon>
    </lineage>
</organism>
<proteinExistence type="predicted"/>
<gene>
    <name evidence="3" type="ORF">DL546_002219</name>
</gene>
<feature type="compositionally biased region" description="Polar residues" evidence="1">
    <location>
        <begin position="17"/>
        <end position="32"/>
    </location>
</feature>
<dbReference type="AlphaFoldDB" id="A0A420Y9B2"/>
<name>A0A420Y9B2_9PEZI</name>
<dbReference type="PROSITE" id="PS51819">
    <property type="entry name" value="VOC"/>
    <property type="match status" value="1"/>
</dbReference>
<dbReference type="InterPro" id="IPR052164">
    <property type="entry name" value="Anthracycline_SecMetBiosynth"/>
</dbReference>
<dbReference type="Gene3D" id="3.10.180.10">
    <property type="entry name" value="2,3-Dihydroxybiphenyl 1,2-Dioxygenase, domain 1"/>
    <property type="match status" value="1"/>
</dbReference>
<dbReference type="InterPro" id="IPR037523">
    <property type="entry name" value="VOC_core"/>
</dbReference>
<dbReference type="PANTHER" id="PTHR33993:SF14">
    <property type="entry name" value="GB|AAF24581.1"/>
    <property type="match status" value="1"/>
</dbReference>
<evidence type="ECO:0000259" key="2">
    <source>
        <dbReference type="PROSITE" id="PS51819"/>
    </source>
</evidence>
<accession>A0A420Y9B2</accession>
<dbReference type="Proteomes" id="UP000275385">
    <property type="component" value="Unassembled WGS sequence"/>
</dbReference>
<comment type="caution">
    <text evidence="3">The sequence shown here is derived from an EMBL/GenBank/DDBJ whole genome shotgun (WGS) entry which is preliminary data.</text>
</comment>
<feature type="domain" description="VOC" evidence="2">
    <location>
        <begin position="325"/>
        <end position="494"/>
    </location>
</feature>
<dbReference type="Pfam" id="PF00903">
    <property type="entry name" value="Glyoxalase"/>
    <property type="match status" value="1"/>
</dbReference>
<dbReference type="SUPFAM" id="SSF54593">
    <property type="entry name" value="Glyoxalase/Bleomycin resistance protein/Dihydroxybiphenyl dioxygenase"/>
    <property type="match status" value="1"/>
</dbReference>
<dbReference type="PANTHER" id="PTHR33993">
    <property type="entry name" value="GLYOXALASE-RELATED"/>
    <property type="match status" value="1"/>
</dbReference>
<feature type="region of interest" description="Disordered" evidence="1">
    <location>
        <begin position="1"/>
        <end position="32"/>
    </location>
</feature>
<dbReference type="InterPro" id="IPR004360">
    <property type="entry name" value="Glyas_Fos-R_dOase_dom"/>
</dbReference>